<dbReference type="Proteomes" id="UP000286931">
    <property type="component" value="Unassembled WGS sequence"/>
</dbReference>
<gene>
    <name evidence="2" type="ORF">EHYA_05264</name>
</gene>
<feature type="chain" id="PRO_5038961386" evidence="1">
    <location>
        <begin position="17"/>
        <end position="88"/>
    </location>
</feature>
<proteinExistence type="predicted"/>
<dbReference type="EMBL" id="BIFH01000024">
    <property type="protein sequence ID" value="GCD97569.1"/>
    <property type="molecule type" value="Genomic_DNA"/>
</dbReference>
<evidence type="ECO:0000313" key="3">
    <source>
        <dbReference type="Proteomes" id="UP000286931"/>
    </source>
</evidence>
<reference evidence="2 3" key="1">
    <citation type="submission" date="2018-12" db="EMBL/GenBank/DDBJ databases">
        <title>Draft genome sequence of Embleya hyalina NBRC 13850T.</title>
        <authorList>
            <person name="Komaki H."/>
            <person name="Hosoyama A."/>
            <person name="Kimura A."/>
            <person name="Ichikawa N."/>
            <person name="Tamura T."/>
        </authorList>
    </citation>
    <scope>NUCLEOTIDE SEQUENCE [LARGE SCALE GENOMIC DNA]</scope>
    <source>
        <strain evidence="2 3">NBRC 13850</strain>
    </source>
</reference>
<accession>A0A401YSL2</accession>
<feature type="signal peptide" evidence="1">
    <location>
        <begin position="1"/>
        <end position="16"/>
    </location>
</feature>
<evidence type="ECO:0000313" key="2">
    <source>
        <dbReference type="EMBL" id="GCD97569.1"/>
    </source>
</evidence>
<dbReference type="AlphaFoldDB" id="A0A401YSL2"/>
<name>A0A401YSL2_9ACTN</name>
<organism evidence="2 3">
    <name type="scientific">Embleya hyalina</name>
    <dbReference type="NCBI Taxonomy" id="516124"/>
    <lineage>
        <taxon>Bacteria</taxon>
        <taxon>Bacillati</taxon>
        <taxon>Actinomycetota</taxon>
        <taxon>Actinomycetes</taxon>
        <taxon>Kitasatosporales</taxon>
        <taxon>Streptomycetaceae</taxon>
        <taxon>Embleya</taxon>
    </lineage>
</organism>
<comment type="caution">
    <text evidence="2">The sequence shown here is derived from an EMBL/GenBank/DDBJ whole genome shotgun (WGS) entry which is preliminary data.</text>
</comment>
<keyword evidence="3" id="KW-1185">Reference proteome</keyword>
<keyword evidence="1" id="KW-0732">Signal</keyword>
<sequence length="88" mass="9491">MVVACFGLAFAGVASAYAIPGQHPQVRKVCRVLDPEVKQAKRGNHVGRTGEPKVHRQRHDGVMGEVADHYCVPGGKHKVNPSARPATR</sequence>
<evidence type="ECO:0000256" key="1">
    <source>
        <dbReference type="SAM" id="SignalP"/>
    </source>
</evidence>
<protein>
    <submittedName>
        <fullName evidence="2">Uncharacterized protein</fullName>
    </submittedName>
</protein>